<dbReference type="InterPro" id="IPR048469">
    <property type="entry name" value="YchJ-like_M"/>
</dbReference>
<dbReference type="RefSeq" id="WP_167660321.1">
    <property type="nucleotide sequence ID" value="NZ_BMCQ01000002.1"/>
</dbReference>
<accession>A0A9D2VGN4</accession>
<evidence type="ECO:0000256" key="2">
    <source>
        <dbReference type="HAMAP-Rule" id="MF_00612"/>
    </source>
</evidence>
<evidence type="ECO:0000313" key="5">
    <source>
        <dbReference type="EMBL" id="NJB64073.1"/>
    </source>
</evidence>
<dbReference type="EMBL" id="DYTQ01000093">
    <property type="protein sequence ID" value="HJH24478.1"/>
    <property type="molecule type" value="Genomic_DNA"/>
</dbReference>
<dbReference type="InterPro" id="IPR032710">
    <property type="entry name" value="NTF2-like_dom_sf"/>
</dbReference>
<dbReference type="Proteomes" id="UP000700248">
    <property type="component" value="Unassembled WGS sequence"/>
</dbReference>
<sequence>MSLQCPCQSALLYEQCCARWHTGDSYLQAPSAELLMRSRYSAFVLDKLDYLLATWHPSTRPQSLEANPPNLKWLGLEIRNHCTADSQHHYVEFVARNRFAGRATRLHEISHFIHENGQWFYVDGEFIERP</sequence>
<dbReference type="AlphaFoldDB" id="A0A9D2VGN4"/>
<name>A0A9D2VGN4_9BURK</name>
<evidence type="ECO:0000259" key="3">
    <source>
        <dbReference type="Pfam" id="PF17775"/>
    </source>
</evidence>
<dbReference type="Proteomes" id="UP000783934">
    <property type="component" value="Unassembled WGS sequence"/>
</dbReference>
<keyword evidence="7" id="KW-1185">Reference proteome</keyword>
<dbReference type="Pfam" id="PF02810">
    <property type="entry name" value="SEC-C"/>
    <property type="match status" value="1"/>
</dbReference>
<comment type="caution">
    <text evidence="4">The sequence shown here is derived from an EMBL/GenBank/DDBJ whole genome shotgun (WGS) entry which is preliminary data.</text>
</comment>
<dbReference type="Gene3D" id="3.10.450.50">
    <property type="match status" value="1"/>
</dbReference>
<dbReference type="PANTHER" id="PTHR33747">
    <property type="entry name" value="UPF0225 PROTEIN SCO1677"/>
    <property type="match status" value="1"/>
</dbReference>
<dbReference type="SUPFAM" id="SSF54427">
    <property type="entry name" value="NTF2-like"/>
    <property type="match status" value="1"/>
</dbReference>
<evidence type="ECO:0000256" key="1">
    <source>
        <dbReference type="ARBA" id="ARBA00010839"/>
    </source>
</evidence>
<organism evidence="4 6">
    <name type="scientific">Paenalcaligenes hominis</name>
    <dbReference type="NCBI Taxonomy" id="643674"/>
    <lineage>
        <taxon>Bacteria</taxon>
        <taxon>Pseudomonadati</taxon>
        <taxon>Pseudomonadota</taxon>
        <taxon>Betaproteobacteria</taxon>
        <taxon>Burkholderiales</taxon>
        <taxon>Alcaligenaceae</taxon>
        <taxon>Paenalcaligenes</taxon>
    </lineage>
</organism>
<dbReference type="PANTHER" id="PTHR33747:SF1">
    <property type="entry name" value="ADENYLATE CYCLASE-ASSOCIATED CAP C-TERMINAL DOMAIN-CONTAINING PROTEIN"/>
    <property type="match status" value="1"/>
</dbReference>
<feature type="domain" description="YchJ-like middle NTF2-like" evidence="3">
    <location>
        <begin position="31"/>
        <end position="124"/>
    </location>
</feature>
<evidence type="ECO:0000313" key="7">
    <source>
        <dbReference type="Proteomes" id="UP000783934"/>
    </source>
</evidence>
<dbReference type="InterPro" id="IPR004027">
    <property type="entry name" value="SEC_C_motif"/>
</dbReference>
<dbReference type="HAMAP" id="MF_00612">
    <property type="entry name" value="UPF0225"/>
    <property type="match status" value="1"/>
</dbReference>
<proteinExistence type="inferred from homology"/>
<reference evidence="4" key="2">
    <citation type="journal article" date="2021" name="PeerJ">
        <title>Extensive microbial diversity within the chicken gut microbiome revealed by metagenomics and culture.</title>
        <authorList>
            <person name="Gilroy R."/>
            <person name="Ravi A."/>
            <person name="Getino M."/>
            <person name="Pursley I."/>
            <person name="Horton D.L."/>
            <person name="Alikhan N.F."/>
            <person name="Baker D."/>
            <person name="Gharbi K."/>
            <person name="Hall N."/>
            <person name="Watson M."/>
            <person name="Adriaenssens E.M."/>
            <person name="Foster-Nyarko E."/>
            <person name="Jarju S."/>
            <person name="Secka A."/>
            <person name="Antonio M."/>
            <person name="Oren A."/>
            <person name="Chaudhuri R.R."/>
            <person name="La Ragione R."/>
            <person name="Hildebrand F."/>
            <person name="Pallen M.J."/>
        </authorList>
    </citation>
    <scope>NUCLEOTIDE SEQUENCE</scope>
    <source>
        <strain evidence="4">CHK175-13533</strain>
    </source>
</reference>
<gene>
    <name evidence="5" type="ORF">GGR41_000294</name>
    <name evidence="4" type="ORF">K8U84_07995</name>
</gene>
<dbReference type="Pfam" id="PF17775">
    <property type="entry name" value="YchJ_M-like"/>
    <property type="match status" value="1"/>
</dbReference>
<reference evidence="5 7" key="1">
    <citation type="submission" date="2020-03" db="EMBL/GenBank/DDBJ databases">
        <title>Genomic Encyclopedia of Type Strains, Phase IV (KMG-IV): sequencing the most valuable type-strain genomes for metagenomic binning, comparative biology and taxonomic classification.</title>
        <authorList>
            <person name="Goeker M."/>
        </authorList>
    </citation>
    <scope>NUCLEOTIDE SEQUENCE [LARGE SCALE GENOMIC DNA]</scope>
    <source>
        <strain evidence="5 7">DSM 26613</strain>
    </source>
</reference>
<reference evidence="4" key="3">
    <citation type="submission" date="2021-09" db="EMBL/GenBank/DDBJ databases">
        <authorList>
            <person name="Gilroy R."/>
        </authorList>
    </citation>
    <scope>NUCLEOTIDE SEQUENCE</scope>
    <source>
        <strain evidence="4">CHK175-13533</strain>
    </source>
</reference>
<comment type="similarity">
    <text evidence="1 2">Belongs to the UPF0225 family.</text>
</comment>
<dbReference type="InterPro" id="IPR023006">
    <property type="entry name" value="YchJ-like"/>
</dbReference>
<protein>
    <recommendedName>
        <fullName evidence="2">UPF0225 protein GGR41_000294</fullName>
    </recommendedName>
</protein>
<dbReference type="EMBL" id="JAATIZ010000001">
    <property type="protein sequence ID" value="NJB64073.1"/>
    <property type="molecule type" value="Genomic_DNA"/>
</dbReference>
<evidence type="ECO:0000313" key="4">
    <source>
        <dbReference type="EMBL" id="HJH24478.1"/>
    </source>
</evidence>
<evidence type="ECO:0000313" key="6">
    <source>
        <dbReference type="Proteomes" id="UP000700248"/>
    </source>
</evidence>